<organism evidence="17 18">
    <name type="scientific">Limnohabitans planktonicus II-D5</name>
    <dbReference type="NCBI Taxonomy" id="1293045"/>
    <lineage>
        <taxon>Bacteria</taxon>
        <taxon>Pseudomonadati</taxon>
        <taxon>Pseudomonadota</taxon>
        <taxon>Betaproteobacteria</taxon>
        <taxon>Burkholderiales</taxon>
        <taxon>Comamonadaceae</taxon>
        <taxon>Limnohabitans</taxon>
    </lineage>
</organism>
<dbReference type="InterPro" id="IPR003439">
    <property type="entry name" value="ABC_transporter-like_ATP-bd"/>
</dbReference>
<dbReference type="GO" id="GO:0031640">
    <property type="term" value="P:killing of cells of another organism"/>
    <property type="evidence" value="ECO:0007669"/>
    <property type="project" value="UniProtKB-KW"/>
</dbReference>
<evidence type="ECO:0000256" key="6">
    <source>
        <dbReference type="ARBA" id="ARBA00022741"/>
    </source>
</evidence>
<feature type="transmembrane region" description="Helical" evidence="14">
    <location>
        <begin position="198"/>
        <end position="218"/>
    </location>
</feature>
<dbReference type="SUPFAM" id="SSF52540">
    <property type="entry name" value="P-loop containing nucleoside triphosphate hydrolases"/>
    <property type="match status" value="1"/>
</dbReference>
<dbReference type="EMBL" id="LFYT02000002">
    <property type="protein sequence ID" value="PVE44309.1"/>
    <property type="molecule type" value="Genomic_DNA"/>
</dbReference>
<comment type="function">
    <text evidence="10">Involved in the export of calmodulin-sensitive adenylate cyclase-hemolysin (cyclolysin).</text>
</comment>
<keyword evidence="7" id="KW-0067">ATP-binding</keyword>
<reference evidence="17" key="1">
    <citation type="submission" date="2017-04" db="EMBL/GenBank/DDBJ databases">
        <title>Unexpected and diverse lifestyles within the genus Limnohabitans.</title>
        <authorList>
            <person name="Kasalicky V."/>
            <person name="Mehrshad M."/>
            <person name="Andrei S.-A."/>
            <person name="Salcher M."/>
            <person name="Kratochvilova H."/>
            <person name="Simek K."/>
            <person name="Ghai R."/>
        </authorList>
    </citation>
    <scope>NUCLEOTIDE SEQUENCE [LARGE SCALE GENOMIC DNA]</scope>
    <source>
        <strain evidence="17">II-D5</strain>
    </source>
</reference>
<proteinExistence type="inferred from homology"/>
<dbReference type="Proteomes" id="UP000037507">
    <property type="component" value="Unassembled WGS sequence"/>
</dbReference>
<feature type="transmembrane region" description="Helical" evidence="14">
    <location>
        <begin position="162"/>
        <end position="186"/>
    </location>
</feature>
<evidence type="ECO:0000313" key="17">
    <source>
        <dbReference type="EMBL" id="PVE44309.1"/>
    </source>
</evidence>
<dbReference type="SMART" id="SM00382">
    <property type="entry name" value="AAA"/>
    <property type="match status" value="1"/>
</dbReference>
<dbReference type="InterPro" id="IPR003593">
    <property type="entry name" value="AAA+_ATPase"/>
</dbReference>
<gene>
    <name evidence="17" type="ORF">H663_002350</name>
</gene>
<evidence type="ECO:0000256" key="11">
    <source>
        <dbReference type="ARBA" id="ARBA00061173"/>
    </source>
</evidence>
<comment type="subcellular location">
    <subcellularLocation>
        <location evidence="1">Cell membrane</location>
        <topology evidence="1">Multi-pass membrane protein</topology>
    </subcellularLocation>
</comment>
<dbReference type="InterPro" id="IPR036640">
    <property type="entry name" value="ABC1_TM_sf"/>
</dbReference>
<dbReference type="AlphaFoldDB" id="A0A2T7UHZ1"/>
<dbReference type="InterPro" id="IPR017750">
    <property type="entry name" value="ATPase_T1SS"/>
</dbReference>
<keyword evidence="2" id="KW-0813">Transport</keyword>
<protein>
    <recommendedName>
        <fullName evidence="12">Cyclolysin secretion/processing ATP-binding protein CyaB</fullName>
    </recommendedName>
</protein>
<dbReference type="Pfam" id="PF00664">
    <property type="entry name" value="ABC_membrane"/>
    <property type="match status" value="1"/>
</dbReference>
<evidence type="ECO:0000256" key="2">
    <source>
        <dbReference type="ARBA" id="ARBA00022448"/>
    </source>
</evidence>
<dbReference type="CDD" id="cd18587">
    <property type="entry name" value="ABC_6TM_LapB_like"/>
    <property type="match status" value="1"/>
</dbReference>
<evidence type="ECO:0000256" key="14">
    <source>
        <dbReference type="SAM" id="Phobius"/>
    </source>
</evidence>
<feature type="compositionally biased region" description="Polar residues" evidence="13">
    <location>
        <begin position="707"/>
        <end position="716"/>
    </location>
</feature>
<keyword evidence="18" id="KW-1185">Reference proteome</keyword>
<evidence type="ECO:0000256" key="8">
    <source>
        <dbReference type="ARBA" id="ARBA00022989"/>
    </source>
</evidence>
<evidence type="ECO:0000313" key="18">
    <source>
        <dbReference type="Proteomes" id="UP000037507"/>
    </source>
</evidence>
<dbReference type="InterPro" id="IPR039421">
    <property type="entry name" value="Type_1_exporter"/>
</dbReference>
<dbReference type="GO" id="GO:0015421">
    <property type="term" value="F:ABC-type oligopeptide transporter activity"/>
    <property type="evidence" value="ECO:0007669"/>
    <property type="project" value="TreeGrafter"/>
</dbReference>
<comment type="caution">
    <text evidence="17">The sequence shown here is derived from an EMBL/GenBank/DDBJ whole genome shotgun (WGS) entry which is preliminary data.</text>
</comment>
<dbReference type="Gene3D" id="1.20.1560.10">
    <property type="entry name" value="ABC transporter type 1, transmembrane domain"/>
    <property type="match status" value="1"/>
</dbReference>
<keyword evidence="4 14" id="KW-0812">Transmembrane</keyword>
<dbReference type="Gene3D" id="3.40.50.300">
    <property type="entry name" value="P-loop containing nucleotide triphosphate hydrolases"/>
    <property type="match status" value="1"/>
</dbReference>
<dbReference type="GO" id="GO:0016887">
    <property type="term" value="F:ATP hydrolysis activity"/>
    <property type="evidence" value="ECO:0007669"/>
    <property type="project" value="InterPro"/>
</dbReference>
<evidence type="ECO:0000259" key="15">
    <source>
        <dbReference type="PROSITE" id="PS50893"/>
    </source>
</evidence>
<dbReference type="PANTHER" id="PTHR43394:SF1">
    <property type="entry name" value="ATP-BINDING CASSETTE SUB-FAMILY B MEMBER 10, MITOCHONDRIAL"/>
    <property type="match status" value="1"/>
</dbReference>
<evidence type="ECO:0000256" key="5">
    <source>
        <dbReference type="ARBA" id="ARBA00022735"/>
    </source>
</evidence>
<evidence type="ECO:0000256" key="9">
    <source>
        <dbReference type="ARBA" id="ARBA00023136"/>
    </source>
</evidence>
<keyword evidence="3" id="KW-1003">Cell membrane</keyword>
<evidence type="ECO:0000256" key="7">
    <source>
        <dbReference type="ARBA" id="ARBA00022840"/>
    </source>
</evidence>
<evidence type="ECO:0000256" key="3">
    <source>
        <dbReference type="ARBA" id="ARBA00022475"/>
    </source>
</evidence>
<feature type="domain" description="ABC transmembrane type-1" evidence="16">
    <location>
        <begin position="167"/>
        <end position="445"/>
    </location>
</feature>
<name>A0A2T7UHZ1_9BURK</name>
<dbReference type="NCBIfam" id="TIGR03375">
    <property type="entry name" value="type_I_sec_LssB"/>
    <property type="match status" value="1"/>
</dbReference>
<evidence type="ECO:0000256" key="4">
    <source>
        <dbReference type="ARBA" id="ARBA00022692"/>
    </source>
</evidence>
<dbReference type="InterPro" id="IPR027417">
    <property type="entry name" value="P-loop_NTPase"/>
</dbReference>
<dbReference type="SUPFAM" id="SSF90123">
    <property type="entry name" value="ABC transporter transmembrane region"/>
    <property type="match status" value="1"/>
</dbReference>
<dbReference type="Pfam" id="PF00005">
    <property type="entry name" value="ABC_tran"/>
    <property type="match status" value="1"/>
</dbReference>
<evidence type="ECO:0000259" key="16">
    <source>
        <dbReference type="PROSITE" id="PS50929"/>
    </source>
</evidence>
<comment type="similarity">
    <text evidence="11">Belongs to the ABC transporter superfamily. Cyclolysin exporter (TC 3.A.1.109.2) family.</text>
</comment>
<evidence type="ECO:0000256" key="10">
    <source>
        <dbReference type="ARBA" id="ARBA00055355"/>
    </source>
</evidence>
<feature type="domain" description="ABC transporter" evidence="15">
    <location>
        <begin position="479"/>
        <end position="714"/>
    </location>
</feature>
<keyword evidence="8 14" id="KW-1133">Transmembrane helix</keyword>
<dbReference type="PROSITE" id="PS50929">
    <property type="entry name" value="ABC_TM1F"/>
    <property type="match status" value="1"/>
</dbReference>
<dbReference type="GO" id="GO:0005524">
    <property type="term" value="F:ATP binding"/>
    <property type="evidence" value="ECO:0007669"/>
    <property type="project" value="UniProtKB-KW"/>
</dbReference>
<evidence type="ECO:0000256" key="13">
    <source>
        <dbReference type="SAM" id="MobiDB-lite"/>
    </source>
</evidence>
<dbReference type="RefSeq" id="WP_083451322.1">
    <property type="nucleotide sequence ID" value="NZ_LFYT02000002.1"/>
</dbReference>
<dbReference type="FunFam" id="3.40.50.300:FF:000299">
    <property type="entry name" value="ABC transporter ATP-binding protein/permease"/>
    <property type="match status" value="1"/>
</dbReference>
<keyword evidence="5" id="KW-0354">Hemolysis</keyword>
<keyword evidence="9 14" id="KW-0472">Membrane</keyword>
<feature type="region of interest" description="Disordered" evidence="13">
    <location>
        <begin position="707"/>
        <end position="729"/>
    </location>
</feature>
<dbReference type="STRING" id="1293045.H663_18120"/>
<keyword evidence="5" id="KW-0204">Cytolysis</keyword>
<evidence type="ECO:0000256" key="1">
    <source>
        <dbReference type="ARBA" id="ARBA00004651"/>
    </source>
</evidence>
<evidence type="ECO:0000256" key="12">
    <source>
        <dbReference type="ARBA" id="ARBA00072252"/>
    </source>
</evidence>
<dbReference type="InterPro" id="IPR011527">
    <property type="entry name" value="ABC1_TM_dom"/>
</dbReference>
<accession>A0A2T7UHZ1</accession>
<sequence length="729" mass="79492">MTEEHVSSTPMLDHPLAMLLSRLAGLQGQAVPVHRFGMMGSTDTGLPVHDLSRIERMKAWWRGRFPSAEITELSLAQLQPDHFPLLWISADEKQVRLVRGRSGRGALITQNESGETYAVTVDEAQKGTLHRLTTAPALPGETGHQAMSATEWFAFSLRRYRFVFFEGVAATFVLSTLGLVAALYSMQVYDRVIPSKGYSTLWVLTIGVVISIVLELIIKQVRAYMVDRACKLIDQELSAVFFGKALDIRLDARPGTVGTFASQIRQFESVRNFLTSSSLFIMADLPFALLFIGVIALLAGPVSLVPLVMVPVSILAGLAFRRSMEKLTAEHMEESNLKNGLLIEAIDGIESVKAANAEWKMLTRWRAMTAHLASNELKLRMMSSMSSNVTQSLQQISYVGMVAVGAYAINAGNLTMGSLIACSIISGRALTPVAQLSSLIVQWEHARLALKALNAIMAMPSDRDPQERLVVPEQCNGQLRMDKVGFAYAKDTPTVDISALQIRPGERIAILGAVGSGKSTFIKLLGGLYKPMTGHLFLDDVDVTHLAPEYVRENIGYLPQDVRLFNGTLRDNLTLGLPMPSDSQILRAAAMTGLDGVIQSHPKGLELTIAEGGRGLSGGQRQLVGLTRMLLACPKVLLLDEPTASMDGQLEIKVMRHLFQEMPKDAVIVVVTHKPALLPHVDRVLVMDRGRIVLDGPRDEVLARLSQNTPTPTRSAPSAEAIAPGGVKT</sequence>
<keyword evidence="6" id="KW-0547">Nucleotide-binding</keyword>
<dbReference type="PROSITE" id="PS50893">
    <property type="entry name" value="ABC_TRANSPORTER_2"/>
    <property type="match status" value="1"/>
</dbReference>
<dbReference type="PANTHER" id="PTHR43394">
    <property type="entry name" value="ATP-DEPENDENT PERMEASE MDL1, MITOCHONDRIAL"/>
    <property type="match status" value="1"/>
</dbReference>
<dbReference type="GO" id="GO:0005886">
    <property type="term" value="C:plasma membrane"/>
    <property type="evidence" value="ECO:0007669"/>
    <property type="project" value="UniProtKB-SubCell"/>
</dbReference>